<evidence type="ECO:0000256" key="7">
    <source>
        <dbReference type="RuleBase" id="RU363032"/>
    </source>
</evidence>
<comment type="subcellular location">
    <subcellularLocation>
        <location evidence="1 7">Cell membrane</location>
        <topology evidence="1 7">Multi-pass membrane protein</topology>
    </subcellularLocation>
</comment>
<evidence type="ECO:0000256" key="4">
    <source>
        <dbReference type="ARBA" id="ARBA00022692"/>
    </source>
</evidence>
<feature type="transmembrane region" description="Helical" evidence="7">
    <location>
        <begin position="149"/>
        <end position="168"/>
    </location>
</feature>
<dbReference type="PANTHER" id="PTHR30043">
    <property type="entry name" value="PHOSPHONATES TRANSPORT SYSTEM PERMEASE PROTEIN"/>
    <property type="match status" value="1"/>
</dbReference>
<dbReference type="EMBL" id="CAVK010000070">
    <property type="protein sequence ID" value="CCW17171.1"/>
    <property type="molecule type" value="Genomic_DNA"/>
</dbReference>
<gene>
    <name evidence="9" type="ORF">EBBID32_15100</name>
</gene>
<keyword evidence="3" id="KW-1003">Cell membrane</keyword>
<protein>
    <submittedName>
        <fullName evidence="9">Phosphonate ABC transporter permease protein phnE1 (TC 3.A.1.9.1)</fullName>
    </submittedName>
</protein>
<dbReference type="InterPro" id="IPR035906">
    <property type="entry name" value="MetI-like_sf"/>
</dbReference>
<evidence type="ECO:0000256" key="5">
    <source>
        <dbReference type="ARBA" id="ARBA00022989"/>
    </source>
</evidence>
<accession>N1MJQ3</accession>
<organism evidence="9 10">
    <name type="scientific">Sphingobium indicum BiD32</name>
    <dbReference type="NCBI Taxonomy" id="1301087"/>
    <lineage>
        <taxon>Bacteria</taxon>
        <taxon>Pseudomonadati</taxon>
        <taxon>Pseudomonadota</taxon>
        <taxon>Alphaproteobacteria</taxon>
        <taxon>Sphingomonadales</taxon>
        <taxon>Sphingomonadaceae</taxon>
        <taxon>Sphingobium</taxon>
    </lineage>
</organism>
<dbReference type="CDD" id="cd06261">
    <property type="entry name" value="TM_PBP2"/>
    <property type="match status" value="1"/>
</dbReference>
<dbReference type="Pfam" id="PF00528">
    <property type="entry name" value="BPD_transp_1"/>
    <property type="match status" value="1"/>
</dbReference>
<evidence type="ECO:0000256" key="3">
    <source>
        <dbReference type="ARBA" id="ARBA00022475"/>
    </source>
</evidence>
<feature type="domain" description="ABC transmembrane type-1" evidence="8">
    <location>
        <begin position="142"/>
        <end position="325"/>
    </location>
</feature>
<reference evidence="9 10" key="1">
    <citation type="submission" date="2013-03" db="EMBL/GenBank/DDBJ databases">
        <authorList>
            <person name="Le V."/>
        </authorList>
    </citation>
    <scope>NUCLEOTIDE SEQUENCE [LARGE SCALE GENOMIC DNA]</scope>
    <source>
        <strain evidence="9 10">BiD32</strain>
    </source>
</reference>
<keyword evidence="5 7" id="KW-1133">Transmembrane helix</keyword>
<evidence type="ECO:0000313" key="10">
    <source>
        <dbReference type="Proteomes" id="UP000013201"/>
    </source>
</evidence>
<evidence type="ECO:0000256" key="2">
    <source>
        <dbReference type="ARBA" id="ARBA00022448"/>
    </source>
</evidence>
<dbReference type="InterPro" id="IPR005769">
    <property type="entry name" value="PhnE/PtxC"/>
</dbReference>
<feature type="transmembrane region" description="Helical" evidence="7">
    <location>
        <begin position="15"/>
        <end position="34"/>
    </location>
</feature>
<dbReference type="RefSeq" id="WP_006953434.1">
    <property type="nucleotide sequence ID" value="NZ_CAVK010000070.1"/>
</dbReference>
<dbReference type="InterPro" id="IPR000515">
    <property type="entry name" value="MetI-like"/>
</dbReference>
<dbReference type="PROSITE" id="PS50928">
    <property type="entry name" value="ABC_TM1"/>
    <property type="match status" value="1"/>
</dbReference>
<reference evidence="10" key="2">
    <citation type="submission" date="2013-04" db="EMBL/GenBank/DDBJ databases">
        <title>Bisphenol A degrading Sphingobium sp. strain BiD32.</title>
        <authorList>
            <person name="Nielsen J.L."/>
            <person name="Zhou N.A."/>
            <person name="Kjeldal H."/>
        </authorList>
    </citation>
    <scope>NUCLEOTIDE SEQUENCE [LARGE SCALE GENOMIC DNA]</scope>
    <source>
        <strain evidence="10">BiD32</strain>
    </source>
</reference>
<dbReference type="AlphaFoldDB" id="N1MJQ3"/>
<evidence type="ECO:0000259" key="8">
    <source>
        <dbReference type="PROSITE" id="PS50928"/>
    </source>
</evidence>
<feature type="transmembrane region" description="Helical" evidence="7">
    <location>
        <begin position="125"/>
        <end position="143"/>
    </location>
</feature>
<dbReference type="Proteomes" id="UP000013201">
    <property type="component" value="Unassembled WGS sequence"/>
</dbReference>
<feature type="transmembrane region" description="Helical" evidence="7">
    <location>
        <begin position="209"/>
        <end position="228"/>
    </location>
</feature>
<dbReference type="Gene3D" id="1.10.3720.10">
    <property type="entry name" value="MetI-like"/>
    <property type="match status" value="1"/>
</dbReference>
<comment type="similarity">
    <text evidence="7">Belongs to the binding-protein-dependent transport system permease family.</text>
</comment>
<keyword evidence="10" id="KW-1185">Reference proteome</keyword>
<comment type="caution">
    <text evidence="9">The sequence shown here is derived from an EMBL/GenBank/DDBJ whole genome shotgun (WGS) entry which is preliminary data.</text>
</comment>
<evidence type="ECO:0000313" key="9">
    <source>
        <dbReference type="EMBL" id="CCW17171.1"/>
    </source>
</evidence>
<keyword evidence="2 7" id="KW-0813">Transport</keyword>
<name>N1MJQ3_9SPHN</name>
<dbReference type="PANTHER" id="PTHR30043:SF1">
    <property type="entry name" value="ABC TRANSPORT SYSTEM PERMEASE PROTEIN P69"/>
    <property type="match status" value="1"/>
</dbReference>
<dbReference type="GO" id="GO:0005886">
    <property type="term" value="C:plasma membrane"/>
    <property type="evidence" value="ECO:0007669"/>
    <property type="project" value="UniProtKB-SubCell"/>
</dbReference>
<keyword evidence="4 7" id="KW-0812">Transmembrane</keyword>
<proteinExistence type="inferred from homology"/>
<keyword evidence="6 7" id="KW-0472">Membrane</keyword>
<evidence type="ECO:0000256" key="6">
    <source>
        <dbReference type="ARBA" id="ARBA00023136"/>
    </source>
</evidence>
<dbReference type="OrthoDB" id="9808005at2"/>
<feature type="transmembrane region" description="Helical" evidence="7">
    <location>
        <begin position="304"/>
        <end position="321"/>
    </location>
</feature>
<dbReference type="GO" id="GO:0015416">
    <property type="term" value="F:ABC-type phosphonate transporter activity"/>
    <property type="evidence" value="ECO:0007669"/>
    <property type="project" value="InterPro"/>
</dbReference>
<feature type="transmembrane region" description="Helical" evidence="7">
    <location>
        <begin position="255"/>
        <end position="273"/>
    </location>
</feature>
<dbReference type="NCBIfam" id="TIGR01097">
    <property type="entry name" value="PhnE"/>
    <property type="match status" value="1"/>
</dbReference>
<dbReference type="SUPFAM" id="SSF161098">
    <property type="entry name" value="MetI-like"/>
    <property type="match status" value="1"/>
</dbReference>
<evidence type="ECO:0000256" key="1">
    <source>
        <dbReference type="ARBA" id="ARBA00004651"/>
    </source>
</evidence>
<sequence>MTAQAHTRWSYPRPYGSGTILALIGAALLLWYTGQRVEIGRMVMMTTQAVAVQFGLADQSQVADGLGNAIGQLVPIQLSERQEISRIEDFDPADLPFLSHIELVERRAETINPQTMRMESRPVRTTYLVQPLGYVWLVAAKMLETLEIALWGTIVAILIGFPLALLSARNMMRFAAIRMVARGIIGFCRAVPELVSALFLVIAYGFGPIAGILALGLYGAGFLGKFYADDAENADPRPQEALTAIGAGKMLMWRYAILPQILPQYIAYTLYILDRNVRMATVIGLVGAGGIGQELKGRYDMYEYGHVGTILIAIFIVVLLLDRSAGRLRKSLL</sequence>